<protein>
    <recommendedName>
        <fullName evidence="1">VOC domain-containing protein</fullName>
    </recommendedName>
</protein>
<dbReference type="Gene3D" id="3.10.180.10">
    <property type="entry name" value="2,3-Dihydroxybiphenyl 1,2-Dioxygenase, domain 1"/>
    <property type="match status" value="1"/>
</dbReference>
<sequence>MSSRTQILALVTLVVDDCQEALHWYCYKLGFHLKADTDIGGGKRWLVVGPEQGADLLLALASDAKQEQAVGNQTGGRVGFFLHTDNFERDFAAMRGKGVVFLEEPRHEPYGIVVVFEDLYGNKWDLIEPR</sequence>
<dbReference type="InterPro" id="IPR004360">
    <property type="entry name" value="Glyas_Fos-R_dOase_dom"/>
</dbReference>
<dbReference type="PANTHER" id="PTHR36437:SF2">
    <property type="entry name" value="GLYOXALASE_BLEOMYCIN RESISTANCE PROTEIN_DIOXYGENASE"/>
    <property type="match status" value="1"/>
</dbReference>
<gene>
    <name evidence="2" type="ORF">EL18_03116</name>
</gene>
<dbReference type="AlphaFoldDB" id="A0A084U7C6"/>
<dbReference type="InterPro" id="IPR029068">
    <property type="entry name" value="Glyas_Bleomycin-R_OHBP_Dase"/>
</dbReference>
<evidence type="ECO:0000259" key="1">
    <source>
        <dbReference type="PROSITE" id="PS51819"/>
    </source>
</evidence>
<dbReference type="OrthoDB" id="9794917at2"/>
<proteinExistence type="predicted"/>
<comment type="caution">
    <text evidence="2">The sequence shown here is derived from an EMBL/GenBank/DDBJ whole genome shotgun (WGS) entry which is preliminary data.</text>
</comment>
<dbReference type="PANTHER" id="PTHR36437">
    <property type="entry name" value="GLYOXALASE/BLEOMYCIN RESISTANCE PROTEIN/DIOXYGENASE"/>
    <property type="match status" value="1"/>
</dbReference>
<dbReference type="InterPro" id="IPR037523">
    <property type="entry name" value="VOC_core"/>
</dbReference>
<organism evidence="2 3">
    <name type="scientific">Nitratireductor basaltis</name>
    <dbReference type="NCBI Taxonomy" id="472175"/>
    <lineage>
        <taxon>Bacteria</taxon>
        <taxon>Pseudomonadati</taxon>
        <taxon>Pseudomonadota</taxon>
        <taxon>Alphaproteobacteria</taxon>
        <taxon>Hyphomicrobiales</taxon>
        <taxon>Phyllobacteriaceae</taxon>
        <taxon>Nitratireductor</taxon>
    </lineage>
</organism>
<dbReference type="Proteomes" id="UP000053675">
    <property type="component" value="Unassembled WGS sequence"/>
</dbReference>
<dbReference type="EMBL" id="JMQM01000002">
    <property type="protein sequence ID" value="KFB08862.1"/>
    <property type="molecule type" value="Genomic_DNA"/>
</dbReference>
<evidence type="ECO:0000313" key="3">
    <source>
        <dbReference type="Proteomes" id="UP000053675"/>
    </source>
</evidence>
<evidence type="ECO:0000313" key="2">
    <source>
        <dbReference type="EMBL" id="KFB08862.1"/>
    </source>
</evidence>
<keyword evidence="3" id="KW-1185">Reference proteome</keyword>
<dbReference type="RefSeq" id="WP_036486090.1">
    <property type="nucleotide sequence ID" value="NZ_JMQM01000002.1"/>
</dbReference>
<accession>A0A084U7C6</accession>
<feature type="domain" description="VOC" evidence="1">
    <location>
        <begin position="7"/>
        <end position="129"/>
    </location>
</feature>
<dbReference type="SUPFAM" id="SSF54593">
    <property type="entry name" value="Glyoxalase/Bleomycin resistance protein/Dihydroxybiphenyl dioxygenase"/>
    <property type="match status" value="1"/>
</dbReference>
<dbReference type="PROSITE" id="PS51819">
    <property type="entry name" value="VOC"/>
    <property type="match status" value="1"/>
</dbReference>
<dbReference type="eggNOG" id="COG0346">
    <property type="taxonomic scope" value="Bacteria"/>
</dbReference>
<dbReference type="Pfam" id="PF00903">
    <property type="entry name" value="Glyoxalase"/>
    <property type="match status" value="1"/>
</dbReference>
<dbReference type="STRING" id="472175.EL18_03116"/>
<reference evidence="2 3" key="1">
    <citation type="submission" date="2014-05" db="EMBL/GenBank/DDBJ databases">
        <title>Draft Genome Sequence of Nitratireductor basaltis Strain UMTGB225, A Marine Bacterium Isolated from Green Barrel Tunicate.</title>
        <authorList>
            <person name="Gan H.Y."/>
        </authorList>
    </citation>
    <scope>NUCLEOTIDE SEQUENCE [LARGE SCALE GENOMIC DNA]</scope>
    <source>
        <strain evidence="2 3">UMTGB225</strain>
    </source>
</reference>
<dbReference type="PATRIC" id="fig|472175.3.peg.3113"/>
<name>A0A084U7C6_9HYPH</name>